<dbReference type="SUPFAM" id="SSF53649">
    <property type="entry name" value="Alkaline phosphatase-like"/>
    <property type="match status" value="1"/>
</dbReference>
<sequence length="581" mass="65302">MKKIITSIILSLLSVVSFAQNSNNDRPNILLIVGDDMGFADIGPYGSEIDTPVLDSLAGQGVAFTNFHATPVCSVTRSEVLTGNNNIEVGLGAFDYAVYPGSKGKPGYEGYLTRNTVTIAQLLSDAGYNTYTAGKWHLGGVHGRGQGPSEWGFQKSYGIYVGGSNHWNQDVMLPDVKDPAVAKVLKEGKIPDVQKEKFYENGQLVDRPIGVYSNDLYTNKMLEYMNDDKDNGKPFFAYMAFTTAHFPIQAPKEYIDKYYEYYLTHGYEDVKKKRFEMLKKYGIIDQSTPFPDTSKNPLVKPWESLTQKEKEQQARVFATYAGMIDSQDHSIGRIMDYLRENNKLDNTLIIYLTDNGPEGTDLRGKLSNPLLNKWVNQNFDGTTEHVGEGNTDWQIGTSWANAATGTLQWWKGFVSEGGIRVPLIVVPPKNDKVRGKGVKVHNFTSVKDIPMTILAYANVEHPKDNYKGQKIVAPSGISIKSFLEGKTDTVRTDDQYVAFELFGNKYIVEGNYKAAYVRKGMWGDGEWHLFDINLDPGETRPLEVQQPELMKKLIKQYDEYATSHHIIPVKEDWNPWTAISH</sequence>
<evidence type="ECO:0000313" key="7">
    <source>
        <dbReference type="EMBL" id="QWG09575.1"/>
    </source>
</evidence>
<comment type="similarity">
    <text evidence="1">Belongs to the sulfatase family.</text>
</comment>
<dbReference type="Gene3D" id="3.40.720.10">
    <property type="entry name" value="Alkaline Phosphatase, subunit A"/>
    <property type="match status" value="1"/>
</dbReference>
<dbReference type="Pfam" id="PF00884">
    <property type="entry name" value="Sulfatase"/>
    <property type="match status" value="1"/>
</dbReference>
<name>A0ABX8H358_9BACT</name>
<dbReference type="PANTHER" id="PTHR42693">
    <property type="entry name" value="ARYLSULFATASE FAMILY MEMBER"/>
    <property type="match status" value="1"/>
</dbReference>
<dbReference type="InterPro" id="IPR050738">
    <property type="entry name" value="Sulfatase"/>
</dbReference>
<accession>A0ABX8H358</accession>
<keyword evidence="5" id="KW-0732">Signal</keyword>
<dbReference type="InterPro" id="IPR024607">
    <property type="entry name" value="Sulfatase_CS"/>
</dbReference>
<evidence type="ECO:0000256" key="2">
    <source>
        <dbReference type="ARBA" id="ARBA00022723"/>
    </source>
</evidence>
<dbReference type="RefSeq" id="WP_144076246.1">
    <property type="nucleotide sequence ID" value="NZ_CP076129.1"/>
</dbReference>
<evidence type="ECO:0000256" key="3">
    <source>
        <dbReference type="ARBA" id="ARBA00022801"/>
    </source>
</evidence>
<organism evidence="7 8">
    <name type="scientific">Flammeovirga kamogawensis</name>
    <dbReference type="NCBI Taxonomy" id="373891"/>
    <lineage>
        <taxon>Bacteria</taxon>
        <taxon>Pseudomonadati</taxon>
        <taxon>Bacteroidota</taxon>
        <taxon>Cytophagia</taxon>
        <taxon>Cytophagales</taxon>
        <taxon>Flammeovirgaceae</taxon>
        <taxon>Flammeovirga</taxon>
    </lineage>
</organism>
<evidence type="ECO:0000256" key="1">
    <source>
        <dbReference type="ARBA" id="ARBA00008779"/>
    </source>
</evidence>
<keyword evidence="4" id="KW-0106">Calcium</keyword>
<dbReference type="PANTHER" id="PTHR42693:SF33">
    <property type="entry name" value="ARYLSULFATASE"/>
    <property type="match status" value="1"/>
</dbReference>
<keyword evidence="2" id="KW-0479">Metal-binding</keyword>
<feature type="signal peptide" evidence="5">
    <location>
        <begin position="1"/>
        <end position="19"/>
    </location>
</feature>
<protein>
    <submittedName>
        <fullName evidence="7">Sulfatase-like hydrolase/transferase</fullName>
    </submittedName>
</protein>
<evidence type="ECO:0000259" key="6">
    <source>
        <dbReference type="Pfam" id="PF00884"/>
    </source>
</evidence>
<evidence type="ECO:0000256" key="4">
    <source>
        <dbReference type="ARBA" id="ARBA00022837"/>
    </source>
</evidence>
<feature type="domain" description="Sulfatase N-terminal" evidence="6">
    <location>
        <begin position="27"/>
        <end position="459"/>
    </location>
</feature>
<dbReference type="InterPro" id="IPR017850">
    <property type="entry name" value="Alkaline_phosphatase_core_sf"/>
</dbReference>
<keyword evidence="8" id="KW-1185">Reference proteome</keyword>
<gene>
    <name evidence="7" type="ORF">KM029_23490</name>
</gene>
<dbReference type="InterPro" id="IPR000917">
    <property type="entry name" value="Sulfatase_N"/>
</dbReference>
<dbReference type="Gene3D" id="3.30.1120.10">
    <property type="match status" value="1"/>
</dbReference>
<dbReference type="CDD" id="cd16025">
    <property type="entry name" value="PAS_like"/>
    <property type="match status" value="1"/>
</dbReference>
<dbReference type="PROSITE" id="PS00149">
    <property type="entry name" value="SULFATASE_2"/>
    <property type="match status" value="1"/>
</dbReference>
<dbReference type="EMBL" id="CP076129">
    <property type="protein sequence ID" value="QWG09575.1"/>
    <property type="molecule type" value="Genomic_DNA"/>
</dbReference>
<dbReference type="Proteomes" id="UP000682802">
    <property type="component" value="Chromosome 2"/>
</dbReference>
<proteinExistence type="inferred from homology"/>
<feature type="chain" id="PRO_5046327259" evidence="5">
    <location>
        <begin position="20"/>
        <end position="581"/>
    </location>
</feature>
<keyword evidence="3" id="KW-0378">Hydrolase</keyword>
<evidence type="ECO:0000256" key="5">
    <source>
        <dbReference type="SAM" id="SignalP"/>
    </source>
</evidence>
<evidence type="ECO:0000313" key="8">
    <source>
        <dbReference type="Proteomes" id="UP000682802"/>
    </source>
</evidence>
<reference evidence="7 8" key="1">
    <citation type="submission" date="2021-05" db="EMBL/GenBank/DDBJ databases">
        <title>Comparative genomic studies on the polysaccharide-degrading batcterial strains of the Flammeovirga genus.</title>
        <authorList>
            <person name="Zewei F."/>
            <person name="Zheng Z."/>
            <person name="Yu L."/>
            <person name="Ruyue G."/>
            <person name="Yanhong M."/>
            <person name="Yuanyuan C."/>
            <person name="Jingyan G."/>
            <person name="Wenjun H."/>
        </authorList>
    </citation>
    <scope>NUCLEOTIDE SEQUENCE [LARGE SCALE GENOMIC DNA]</scope>
    <source>
        <strain evidence="7 8">YS10</strain>
    </source>
</reference>